<reference evidence="1 2" key="1">
    <citation type="submission" date="2020-04" db="EMBL/GenBank/DDBJ databases">
        <authorList>
            <person name="De Canck E."/>
        </authorList>
    </citation>
    <scope>NUCLEOTIDE SEQUENCE [LARGE SCALE GENOMIC DNA]</scope>
    <source>
        <strain evidence="1 2">LMG 29542</strain>
    </source>
</reference>
<organism evidence="1 2">
    <name type="scientific">Paraburkholderia humisilvae</name>
    <dbReference type="NCBI Taxonomy" id="627669"/>
    <lineage>
        <taxon>Bacteria</taxon>
        <taxon>Pseudomonadati</taxon>
        <taxon>Pseudomonadota</taxon>
        <taxon>Betaproteobacteria</taxon>
        <taxon>Burkholderiales</taxon>
        <taxon>Burkholderiaceae</taxon>
        <taxon>Paraburkholderia</taxon>
    </lineage>
</organism>
<protein>
    <submittedName>
        <fullName evidence="1">Uncharacterized protein</fullName>
    </submittedName>
</protein>
<evidence type="ECO:0000313" key="1">
    <source>
        <dbReference type="EMBL" id="CAB3751558.1"/>
    </source>
</evidence>
<dbReference type="RefSeq" id="WP_175225829.1">
    <property type="nucleotide sequence ID" value="NZ_CADIKH010000006.1"/>
</dbReference>
<proteinExistence type="predicted"/>
<gene>
    <name evidence="1" type="ORF">LMG29542_01495</name>
</gene>
<keyword evidence="2" id="KW-1185">Reference proteome</keyword>
<dbReference type="EMBL" id="CADIKH010000006">
    <property type="protein sequence ID" value="CAB3751558.1"/>
    <property type="molecule type" value="Genomic_DNA"/>
</dbReference>
<sequence length="249" mass="27471">MTKQEFVVQILEQGSNTMGSYIAIQSILSGKNETLNLMVDSSVLLATISSVTPILQPFRVVTNLTTATTVAVKIVADWTDPRRRVQTGDVLTLISSLGTVTLNLLAWAEIGAGVAAGVSGLVLSADLVNEFTPYMNSLIMYGQGFLPKYLSMDPPIATETSNLYWARIGRDAQLATYDEIMSSIDNEFMCLEDSMKNGWALLPRGSCIPGSITPVDEAMYRTNYCNRRLEVEQWSDVVSGMYYCTQYER</sequence>
<accession>A0A6J5DBB2</accession>
<name>A0A6J5DBB2_9BURK</name>
<dbReference type="Proteomes" id="UP000494363">
    <property type="component" value="Unassembled WGS sequence"/>
</dbReference>
<dbReference type="AlphaFoldDB" id="A0A6J5DBB2"/>
<evidence type="ECO:0000313" key="2">
    <source>
        <dbReference type="Proteomes" id="UP000494363"/>
    </source>
</evidence>